<dbReference type="InterPro" id="IPR001789">
    <property type="entry name" value="Sig_transdc_resp-reg_receiver"/>
</dbReference>
<dbReference type="InterPro" id="IPR050625">
    <property type="entry name" value="ParA/MinD_ATPase"/>
</dbReference>
<keyword evidence="1" id="KW-0597">Phosphoprotein</keyword>
<gene>
    <name evidence="3" type="ORF">V5O49_02340</name>
</gene>
<dbReference type="PANTHER" id="PTHR43384:SF13">
    <property type="entry name" value="SLR0110 PROTEIN"/>
    <property type="match status" value="1"/>
</dbReference>
<dbReference type="EMBL" id="JBAGLP010000105">
    <property type="protein sequence ID" value="MEG3613957.1"/>
    <property type="molecule type" value="Genomic_DNA"/>
</dbReference>
<dbReference type="Pfam" id="PF13614">
    <property type="entry name" value="AAA_31"/>
    <property type="match status" value="1"/>
</dbReference>
<feature type="modified residue" description="4-aspartylphosphate" evidence="1">
    <location>
        <position position="56"/>
    </location>
</feature>
<organism evidence="3 4">
    <name type="scientific">Isoptericola haloaureus</name>
    <dbReference type="NCBI Taxonomy" id="1542902"/>
    <lineage>
        <taxon>Bacteria</taxon>
        <taxon>Bacillati</taxon>
        <taxon>Actinomycetota</taxon>
        <taxon>Actinomycetes</taxon>
        <taxon>Micrococcales</taxon>
        <taxon>Promicromonosporaceae</taxon>
        <taxon>Isoptericola</taxon>
    </lineage>
</organism>
<dbReference type="Gene3D" id="3.40.50.2300">
    <property type="match status" value="1"/>
</dbReference>
<protein>
    <submittedName>
        <fullName evidence="3">AAA family ATPase</fullName>
    </submittedName>
</protein>
<sequence length="405" mass="41996">MNNVLLATDSRALLDRVHAAADGACIGVHASPLPTDPAVFLGQVRRTELPDIVVLDATQARPQAVALAGSFDRLFPGIGLVLVAEPDDSLVIEALRAGVRDVVPPDVTVEQMREVLARVGDATRVRRGAGHSGEMALGAASWDPVVDASGPSRVISVLSPKGGVGKTTVATNLAVGLAAAQPGSTVLVDLDLQFGDVATALGLEPESTLGDIVTHGGHQDPIALKTRLTQHSSGLLVAGAPSDPASADVVTPEHVGALLDQLTELFPYVVIDTAAGLGAHTLAAGDHTTDPLLVTSMDVPGVRGLRKELDALNDLGMMTDSRRILLNFADPRAGLSLGDVEATLGVRVDLSMPHTRAAVVSMNMGEPLTTRQPRDAAAKVLRKLQATYQGANAPRGRKSGKKVRS</sequence>
<name>A0ABU7Z3G4_9MICO</name>
<dbReference type="InterPro" id="IPR025669">
    <property type="entry name" value="AAA_dom"/>
</dbReference>
<dbReference type="Proteomes" id="UP001310387">
    <property type="component" value="Unassembled WGS sequence"/>
</dbReference>
<reference evidence="3" key="2">
    <citation type="submission" date="2024-02" db="EMBL/GenBank/DDBJ databases">
        <authorList>
            <person name="Prathaban M."/>
            <person name="Mythili R."/>
            <person name="Sharmila Devi N."/>
            <person name="Sobanaa M."/>
            <person name="Prathiviraj R."/>
            <person name="Selvin J."/>
        </authorList>
    </citation>
    <scope>NUCLEOTIDE SEQUENCE</scope>
    <source>
        <strain evidence="3">MP1014</strain>
    </source>
</reference>
<dbReference type="PROSITE" id="PS50110">
    <property type="entry name" value="RESPONSE_REGULATORY"/>
    <property type="match status" value="1"/>
</dbReference>
<feature type="domain" description="Response regulatory" evidence="2">
    <location>
        <begin position="1"/>
        <end position="120"/>
    </location>
</feature>
<accession>A0ABU7Z3G4</accession>
<dbReference type="SUPFAM" id="SSF52540">
    <property type="entry name" value="P-loop containing nucleoside triphosphate hydrolases"/>
    <property type="match status" value="1"/>
</dbReference>
<comment type="caution">
    <text evidence="3">The sequence shown here is derived from an EMBL/GenBank/DDBJ whole genome shotgun (WGS) entry which is preliminary data.</text>
</comment>
<evidence type="ECO:0000313" key="4">
    <source>
        <dbReference type="Proteomes" id="UP001310387"/>
    </source>
</evidence>
<dbReference type="InterPro" id="IPR027417">
    <property type="entry name" value="P-loop_NTPase"/>
</dbReference>
<dbReference type="PANTHER" id="PTHR43384">
    <property type="entry name" value="SEPTUM SITE-DETERMINING PROTEIN MIND HOMOLOG, CHLOROPLASTIC-RELATED"/>
    <property type="match status" value="1"/>
</dbReference>
<reference evidence="3" key="1">
    <citation type="journal article" date="2024" name="Antonie Van Leeuwenhoek">
        <title>Isoptericola haloaureus sp. nov., a dimorphic actinobacterium isolated from mangrove sediments of southeast India, implicating biosaline agricultural significance through nitrogen fixation and salt tolerance genes.</title>
        <authorList>
            <person name="Prathaban M."/>
            <person name="Prathiviraj R."/>
            <person name="Ravichandran M."/>
            <person name="Natarajan S.D."/>
            <person name="Sobanaa M."/>
            <person name="Hari Krishna Kumar S."/>
            <person name="Chandrasekar V."/>
            <person name="Selvin J."/>
        </authorList>
    </citation>
    <scope>NUCLEOTIDE SEQUENCE</scope>
    <source>
        <strain evidence="3">MP1014</strain>
    </source>
</reference>
<evidence type="ECO:0000313" key="3">
    <source>
        <dbReference type="EMBL" id="MEG3613957.1"/>
    </source>
</evidence>
<proteinExistence type="predicted"/>
<dbReference type="RefSeq" id="WP_332900820.1">
    <property type="nucleotide sequence ID" value="NZ_JBAGLP010000105.1"/>
</dbReference>
<evidence type="ECO:0000259" key="2">
    <source>
        <dbReference type="PROSITE" id="PS50110"/>
    </source>
</evidence>
<evidence type="ECO:0000256" key="1">
    <source>
        <dbReference type="PROSITE-ProRule" id="PRU00169"/>
    </source>
</evidence>
<keyword evidence="4" id="KW-1185">Reference proteome</keyword>
<dbReference type="Gene3D" id="3.40.50.300">
    <property type="entry name" value="P-loop containing nucleotide triphosphate hydrolases"/>
    <property type="match status" value="1"/>
</dbReference>